<keyword evidence="7" id="KW-0479">Metal-binding</keyword>
<keyword evidence="8" id="KW-0547">Nucleotide-binding</keyword>
<comment type="similarity">
    <text evidence="2 12">Belongs to the tRNA nucleotidyltransferase/poly(A) polymerase family.</text>
</comment>
<keyword evidence="10 12" id="KW-0694">RNA-binding</keyword>
<organism evidence="15 16">
    <name type="scientific">Funiculus sociatus GB2-A5</name>
    <dbReference type="NCBI Taxonomy" id="2933946"/>
    <lineage>
        <taxon>Bacteria</taxon>
        <taxon>Bacillati</taxon>
        <taxon>Cyanobacteriota</taxon>
        <taxon>Cyanophyceae</taxon>
        <taxon>Coleofasciculales</taxon>
        <taxon>Coleofasciculaceae</taxon>
        <taxon>Funiculus</taxon>
    </lineage>
</organism>
<dbReference type="Proteomes" id="UP001442494">
    <property type="component" value="Unassembled WGS sequence"/>
</dbReference>
<evidence type="ECO:0000256" key="1">
    <source>
        <dbReference type="ARBA" id="ARBA00001946"/>
    </source>
</evidence>
<dbReference type="CDD" id="cd05398">
    <property type="entry name" value="NT_ClassII-CCAase"/>
    <property type="match status" value="1"/>
</dbReference>
<evidence type="ECO:0000256" key="9">
    <source>
        <dbReference type="ARBA" id="ARBA00022842"/>
    </source>
</evidence>
<feature type="region of interest" description="Disordered" evidence="13">
    <location>
        <begin position="359"/>
        <end position="384"/>
    </location>
</feature>
<evidence type="ECO:0000256" key="13">
    <source>
        <dbReference type="SAM" id="MobiDB-lite"/>
    </source>
</evidence>
<accession>A0ABV0JJU5</accession>
<dbReference type="SUPFAM" id="SSF81891">
    <property type="entry name" value="Poly A polymerase C-terminal region-like"/>
    <property type="match status" value="1"/>
</dbReference>
<comment type="cofactor">
    <cofactor evidence="1">
        <name>Mg(2+)</name>
        <dbReference type="ChEBI" id="CHEBI:18420"/>
    </cofactor>
</comment>
<evidence type="ECO:0000259" key="14">
    <source>
        <dbReference type="PROSITE" id="PS51371"/>
    </source>
</evidence>
<proteinExistence type="inferred from homology"/>
<reference evidence="15 16" key="1">
    <citation type="submission" date="2022-04" db="EMBL/GenBank/DDBJ databases">
        <title>Positive selection, recombination, and allopatry shape intraspecific diversity of widespread and dominant cyanobacteria.</title>
        <authorList>
            <person name="Wei J."/>
            <person name="Shu W."/>
            <person name="Hu C."/>
        </authorList>
    </citation>
    <scope>NUCLEOTIDE SEQUENCE [LARGE SCALE GENOMIC DNA]</scope>
    <source>
        <strain evidence="15 16">GB2-A5</strain>
    </source>
</reference>
<gene>
    <name evidence="15" type="ORF">NDI37_04380</name>
</gene>
<dbReference type="PANTHER" id="PTHR47788">
    <property type="entry name" value="POLYA POLYMERASE"/>
    <property type="match status" value="1"/>
</dbReference>
<dbReference type="SUPFAM" id="SSF54631">
    <property type="entry name" value="CBS-domain pair"/>
    <property type="match status" value="1"/>
</dbReference>
<keyword evidence="5" id="KW-0819">tRNA processing</keyword>
<dbReference type="Gene3D" id="3.30.460.10">
    <property type="entry name" value="Beta Polymerase, domain 2"/>
    <property type="match status" value="1"/>
</dbReference>
<dbReference type="InterPro" id="IPR038763">
    <property type="entry name" value="DHH_sf"/>
</dbReference>
<comment type="caution">
    <text evidence="15">The sequence shown here is derived from an EMBL/GenBank/DDBJ whole genome shotgun (WGS) entry which is preliminary data.</text>
</comment>
<dbReference type="InterPro" id="IPR046342">
    <property type="entry name" value="CBS_dom_sf"/>
</dbReference>
<evidence type="ECO:0000256" key="4">
    <source>
        <dbReference type="ARBA" id="ARBA00022679"/>
    </source>
</evidence>
<evidence type="ECO:0000256" key="3">
    <source>
        <dbReference type="ARBA" id="ARBA00022555"/>
    </source>
</evidence>
<dbReference type="SMART" id="SM00116">
    <property type="entry name" value="CBS"/>
    <property type="match status" value="2"/>
</dbReference>
<evidence type="ECO:0000256" key="11">
    <source>
        <dbReference type="PROSITE-ProRule" id="PRU00703"/>
    </source>
</evidence>
<evidence type="ECO:0000256" key="5">
    <source>
        <dbReference type="ARBA" id="ARBA00022694"/>
    </source>
</evidence>
<evidence type="ECO:0000256" key="2">
    <source>
        <dbReference type="ARBA" id="ARBA00007265"/>
    </source>
</evidence>
<keyword evidence="9" id="KW-0460">Magnesium</keyword>
<keyword evidence="4 12" id="KW-0808">Transferase</keyword>
<evidence type="ECO:0000256" key="7">
    <source>
        <dbReference type="ARBA" id="ARBA00022723"/>
    </source>
</evidence>
<dbReference type="InterPro" id="IPR000644">
    <property type="entry name" value="CBS_dom"/>
</dbReference>
<dbReference type="SUPFAM" id="SSF64182">
    <property type="entry name" value="DHH phosphoesterases"/>
    <property type="match status" value="1"/>
</dbReference>
<dbReference type="SUPFAM" id="SSF81301">
    <property type="entry name" value="Nucleotidyltransferase"/>
    <property type="match status" value="1"/>
</dbReference>
<feature type="domain" description="CBS" evidence="14">
    <location>
        <begin position="320"/>
        <end position="410"/>
    </location>
</feature>
<dbReference type="InterPro" id="IPR002646">
    <property type="entry name" value="PolA_pol_head_dom"/>
</dbReference>
<evidence type="ECO:0000313" key="16">
    <source>
        <dbReference type="Proteomes" id="UP001442494"/>
    </source>
</evidence>
<evidence type="ECO:0000256" key="8">
    <source>
        <dbReference type="ARBA" id="ARBA00022741"/>
    </source>
</evidence>
<name>A0ABV0JJU5_9CYAN</name>
<dbReference type="RefSeq" id="WP_190422720.1">
    <property type="nucleotide sequence ID" value="NZ_JAMPKK010000006.1"/>
</dbReference>
<keyword evidence="6" id="KW-0548">Nucleotidyltransferase</keyword>
<dbReference type="Gene3D" id="3.10.580.10">
    <property type="entry name" value="CBS-domain"/>
    <property type="match status" value="2"/>
</dbReference>
<dbReference type="PANTHER" id="PTHR47788:SF1">
    <property type="entry name" value="A-ADDING TRNA NUCLEOTIDYLTRANSFERASE"/>
    <property type="match status" value="1"/>
</dbReference>
<dbReference type="EMBL" id="JAMPKK010000006">
    <property type="protein sequence ID" value="MEP0863703.1"/>
    <property type="molecule type" value="Genomic_DNA"/>
</dbReference>
<dbReference type="InterPro" id="IPR052390">
    <property type="entry name" value="tRNA_nt/polyA_polymerase"/>
</dbReference>
<dbReference type="Pfam" id="PF01368">
    <property type="entry name" value="DHH"/>
    <property type="match status" value="1"/>
</dbReference>
<dbReference type="CDD" id="cd04595">
    <property type="entry name" value="CBS_pair_DHH_polyA_Pol_assoc"/>
    <property type="match status" value="1"/>
</dbReference>
<dbReference type="InterPro" id="IPR001667">
    <property type="entry name" value="DDH_dom"/>
</dbReference>
<dbReference type="Pfam" id="PF01743">
    <property type="entry name" value="PolyA_pol"/>
    <property type="match status" value="1"/>
</dbReference>
<evidence type="ECO:0000313" key="15">
    <source>
        <dbReference type="EMBL" id="MEP0863703.1"/>
    </source>
</evidence>
<dbReference type="Gene3D" id="3.10.310.30">
    <property type="match status" value="1"/>
</dbReference>
<dbReference type="Gene3D" id="3.90.1640.10">
    <property type="entry name" value="inorganic pyrophosphatase (n-terminal core)"/>
    <property type="match status" value="1"/>
</dbReference>
<dbReference type="InterPro" id="IPR043519">
    <property type="entry name" value="NT_sf"/>
</dbReference>
<evidence type="ECO:0000256" key="10">
    <source>
        <dbReference type="ARBA" id="ARBA00022884"/>
    </source>
</evidence>
<dbReference type="Pfam" id="PF00571">
    <property type="entry name" value="CBS"/>
    <property type="match status" value="2"/>
</dbReference>
<sequence>MHLILCHTTADFDTLAAAVGLTSLSPGAKIVLTGGSHPAVRDFLALHRDEYALIERRSVRPEQIRSITVVDTQKRDRIGKAAEWLDLPDLAEVVVYDHHQDIESDIPATSTYIDRVGATTTLIVEQLKQAEIQLSASEATVMALGIHVDTGSLTYEGTTARDAIALAWLMEQGASLSVIAQYVDPGLSPQLQELFASALDNLQSTVEDYKVSWVRLQTADFVPGLSSIASRLIDITESDALLLAATFPVGDAGEERLTVIGRSRIEGTNLNELFQPLGGGGHSQAASVTTRGVDPQATLERLVNELIAQIPQPPTARELMSSPVRTIRPETTIEQAQRILLRYGHSGLCVVEAQHESRRLGETPIPNPQSPISSPQSPIPNPQSPIPLVGIISRRDIDLALHHGFSHAPVKGYMTTNLNTITPDTSLPEIESIMVTYDVGRLPVLENGQLVGIVTRTDVLRQLHQDRTEEPGLKGEYNKTLSTQEAIYRVSTSFSTQLRDRLAPPLWEFLAKASEQAQKRGWHLYLVGGAVRDLLLADPDETLLLSDIDMVVDGFHRSADVGAGVELAKALQNTYPEARLEVHGQFQTAALLWHLDPVLDSLWVDIATARTEFYPYPAANPEVEASSIRQDLYRRDFTINALAVRLTSPRAGELLDFFGGLRDLRSRQIRVLHANSFIEDPTRIYRAVRFAVRLGFQLETQTERYIRYALDSGIYERSLIQNSKAPALQTRLKAELKYILQAPYWKGALKLLGDLEALKCLHSTLELDDQLWKQVRLLERCLRRFDPEKTLDHWQMRLEVLIAHLAPEYRPKVAKNLQLPDDSIKRLQQLDLDQANVAESLPACIHPSEITRVLKQYGLPTLILIAVQSQRPIRRLIWKYLTQYAHIQPPLNGNDLKALGYKPGREFKQMLDHLLAATLDGEIRDRADAESFLAKYYPL</sequence>
<dbReference type="Gene3D" id="1.10.3090.10">
    <property type="entry name" value="cca-adding enzyme, domain 2"/>
    <property type="match status" value="1"/>
</dbReference>
<keyword evidence="3" id="KW-0820">tRNA-binding</keyword>
<evidence type="ECO:0000256" key="6">
    <source>
        <dbReference type="ARBA" id="ARBA00022695"/>
    </source>
</evidence>
<dbReference type="PROSITE" id="PS51371">
    <property type="entry name" value="CBS"/>
    <property type="match status" value="2"/>
</dbReference>
<protein>
    <submittedName>
        <fullName evidence="15">CBS domain-containing protein</fullName>
    </submittedName>
</protein>
<keyword evidence="11" id="KW-0129">CBS domain</keyword>
<evidence type="ECO:0000256" key="12">
    <source>
        <dbReference type="RuleBase" id="RU003953"/>
    </source>
</evidence>
<feature type="domain" description="CBS" evidence="14">
    <location>
        <begin position="414"/>
        <end position="469"/>
    </location>
</feature>
<keyword evidence="16" id="KW-1185">Reference proteome</keyword>